<name>A0A0W8FYM1_9ZZZZ</name>
<evidence type="ECO:0008006" key="2">
    <source>
        <dbReference type="Google" id="ProtNLM"/>
    </source>
</evidence>
<dbReference type="EMBL" id="LNQE01000558">
    <property type="protein sequence ID" value="KUG26005.1"/>
    <property type="molecule type" value="Genomic_DNA"/>
</dbReference>
<reference evidence="1" key="1">
    <citation type="journal article" date="2015" name="Proc. Natl. Acad. Sci. U.S.A.">
        <title>Networks of energetic and metabolic interactions define dynamics in microbial communities.</title>
        <authorList>
            <person name="Embree M."/>
            <person name="Liu J.K."/>
            <person name="Al-Bassam M.M."/>
            <person name="Zengler K."/>
        </authorList>
    </citation>
    <scope>NUCLEOTIDE SEQUENCE</scope>
</reference>
<accession>A0A0W8FYM1</accession>
<sequence length="39" mass="4534">MQPSSYEIEFDASYLPSGVYIYRLNAGEFSESRKMILLK</sequence>
<comment type="caution">
    <text evidence="1">The sequence shown here is derived from an EMBL/GenBank/DDBJ whole genome shotgun (WGS) entry which is preliminary data.</text>
</comment>
<protein>
    <recommendedName>
        <fullName evidence="2">Secretion system C-terminal sorting domain-containing protein</fullName>
    </recommendedName>
</protein>
<evidence type="ECO:0000313" key="1">
    <source>
        <dbReference type="EMBL" id="KUG26005.1"/>
    </source>
</evidence>
<gene>
    <name evidence="1" type="ORF">ASZ90_004171</name>
</gene>
<proteinExistence type="predicted"/>
<organism evidence="1">
    <name type="scientific">hydrocarbon metagenome</name>
    <dbReference type="NCBI Taxonomy" id="938273"/>
    <lineage>
        <taxon>unclassified sequences</taxon>
        <taxon>metagenomes</taxon>
        <taxon>ecological metagenomes</taxon>
    </lineage>
</organism>
<dbReference type="AlphaFoldDB" id="A0A0W8FYM1"/>